<feature type="chain" id="PRO_5011513079" evidence="1">
    <location>
        <begin position="22"/>
        <end position="212"/>
    </location>
</feature>
<evidence type="ECO:0000256" key="1">
    <source>
        <dbReference type="SAM" id="SignalP"/>
    </source>
</evidence>
<sequence>MRLRFGLAVILCAAGMAAPLAGGAMGWLGNAAPTAIALSDASHSTSPVMIEALEINGRAYGTVPYLASTDWDDPHGGNRTIAGLAVSPQDDAQIVVRATWVEIYTNRAYSGELTLPAGAVSIRDAGDRTALLTVVFGRAGHFAVSTDPKPNSSDAPFYEIVAEVCAQREPSLDKDYRADINADLDLAWTFEQESVAAAAEPVATPCRDGGDN</sequence>
<dbReference type="OrthoDB" id="9842789at2"/>
<name>A0A1H3DBJ6_9RHOB</name>
<dbReference type="Proteomes" id="UP000199441">
    <property type="component" value="Unassembled WGS sequence"/>
</dbReference>
<dbReference type="EMBL" id="FNOI01000010">
    <property type="protein sequence ID" value="SDX63736.1"/>
    <property type="molecule type" value="Genomic_DNA"/>
</dbReference>
<organism evidence="2 3">
    <name type="scientific">Litoreibacter albidus</name>
    <dbReference type="NCBI Taxonomy" id="670155"/>
    <lineage>
        <taxon>Bacteria</taxon>
        <taxon>Pseudomonadati</taxon>
        <taxon>Pseudomonadota</taxon>
        <taxon>Alphaproteobacteria</taxon>
        <taxon>Rhodobacterales</taxon>
        <taxon>Roseobacteraceae</taxon>
        <taxon>Litoreibacter</taxon>
    </lineage>
</organism>
<dbReference type="STRING" id="670155.SAMN04488001_0093"/>
<protein>
    <submittedName>
        <fullName evidence="2">Uncharacterized protein</fullName>
    </submittedName>
</protein>
<proteinExistence type="predicted"/>
<accession>A0A1H3DBJ6</accession>
<dbReference type="RefSeq" id="WP_089948925.1">
    <property type="nucleotide sequence ID" value="NZ_FNOI01000010.1"/>
</dbReference>
<dbReference type="AlphaFoldDB" id="A0A1H3DBJ6"/>
<feature type="signal peptide" evidence="1">
    <location>
        <begin position="1"/>
        <end position="21"/>
    </location>
</feature>
<keyword evidence="1" id="KW-0732">Signal</keyword>
<keyword evidence="3" id="KW-1185">Reference proteome</keyword>
<evidence type="ECO:0000313" key="3">
    <source>
        <dbReference type="Proteomes" id="UP000199441"/>
    </source>
</evidence>
<evidence type="ECO:0000313" key="2">
    <source>
        <dbReference type="EMBL" id="SDX63736.1"/>
    </source>
</evidence>
<reference evidence="3" key="1">
    <citation type="submission" date="2016-10" db="EMBL/GenBank/DDBJ databases">
        <authorList>
            <person name="Varghese N."/>
            <person name="Submissions S."/>
        </authorList>
    </citation>
    <scope>NUCLEOTIDE SEQUENCE [LARGE SCALE GENOMIC DNA]</scope>
    <source>
        <strain evidence="3">DSM 26922</strain>
    </source>
</reference>
<gene>
    <name evidence="2" type="ORF">SAMN04488001_0093</name>
</gene>